<dbReference type="InterPro" id="IPR036291">
    <property type="entry name" value="NAD(P)-bd_dom_sf"/>
</dbReference>
<dbReference type="PROSITE" id="PS00061">
    <property type="entry name" value="ADH_SHORT"/>
    <property type="match status" value="1"/>
</dbReference>
<sequence>MSSCEALSTQTIALITGANKGIGYEIVKRLSRDSNITCILGCRNMDLGKKAIESLQKDGCKNLDLVKIDLEKTDTHDEVARYILETYGKCDILVNNAAVCFNDSTLYGKVPHTPFEKQAEITVATNFFGTLSLTEKILPLLEKSSSPRIINIASSAGRLSILPSEERRQSFSSNNLSIDKLKDFMNEFVQDAQNGNHVENGWPNTGYGVSKVGIIAMTKILARKFPNMMVNSVDPGYCRTDQNNNQGFVPPERGALTPYLLATIDGEKQFTTGNHWYEEQAISWMYQ</sequence>
<name>A0AAD3D554_9STRA</name>
<gene>
    <name evidence="5" type="ORF">CTEN210_14143</name>
</gene>
<dbReference type="PANTHER" id="PTHR43963:SF6">
    <property type="entry name" value="CHAIN DEHYDROGENASE FAMILY PROTEIN, PUTATIVE (AFU_ORTHOLOGUE AFUA_3G15350)-RELATED"/>
    <property type="match status" value="1"/>
</dbReference>
<dbReference type="Pfam" id="PF00106">
    <property type="entry name" value="adh_short"/>
    <property type="match status" value="1"/>
</dbReference>
<evidence type="ECO:0000256" key="1">
    <source>
        <dbReference type="ARBA" id="ARBA00006484"/>
    </source>
</evidence>
<evidence type="ECO:0000313" key="6">
    <source>
        <dbReference type="Proteomes" id="UP001054902"/>
    </source>
</evidence>
<comment type="similarity">
    <text evidence="1 4">Belongs to the short-chain dehydrogenases/reductases (SDR) family.</text>
</comment>
<dbReference type="AlphaFoldDB" id="A0AAD3D554"/>
<evidence type="ECO:0000256" key="2">
    <source>
        <dbReference type="ARBA" id="ARBA00022857"/>
    </source>
</evidence>
<dbReference type="PRINTS" id="PR00081">
    <property type="entry name" value="GDHRDH"/>
</dbReference>
<organism evidence="5 6">
    <name type="scientific">Chaetoceros tenuissimus</name>
    <dbReference type="NCBI Taxonomy" id="426638"/>
    <lineage>
        <taxon>Eukaryota</taxon>
        <taxon>Sar</taxon>
        <taxon>Stramenopiles</taxon>
        <taxon>Ochrophyta</taxon>
        <taxon>Bacillariophyta</taxon>
        <taxon>Coscinodiscophyceae</taxon>
        <taxon>Chaetocerotophycidae</taxon>
        <taxon>Chaetocerotales</taxon>
        <taxon>Chaetocerotaceae</taxon>
        <taxon>Chaetoceros</taxon>
    </lineage>
</organism>
<proteinExistence type="inferred from homology"/>
<keyword evidence="6" id="KW-1185">Reference proteome</keyword>
<evidence type="ECO:0000256" key="4">
    <source>
        <dbReference type="RuleBase" id="RU000363"/>
    </source>
</evidence>
<accession>A0AAD3D554</accession>
<dbReference type="Proteomes" id="UP001054902">
    <property type="component" value="Unassembled WGS sequence"/>
</dbReference>
<protein>
    <submittedName>
        <fullName evidence="5">NAD(P)-binding protein</fullName>
    </submittedName>
</protein>
<dbReference type="PRINTS" id="PR00080">
    <property type="entry name" value="SDRFAMILY"/>
</dbReference>
<dbReference type="SUPFAM" id="SSF51735">
    <property type="entry name" value="NAD(P)-binding Rossmann-fold domains"/>
    <property type="match status" value="1"/>
</dbReference>
<keyword evidence="2" id="KW-0521">NADP</keyword>
<evidence type="ECO:0000313" key="5">
    <source>
        <dbReference type="EMBL" id="GFH57667.1"/>
    </source>
</evidence>
<dbReference type="InterPro" id="IPR020904">
    <property type="entry name" value="Sc_DH/Rdtase_CS"/>
</dbReference>
<reference evidence="5 6" key="1">
    <citation type="journal article" date="2021" name="Sci. Rep.">
        <title>The genome of the diatom Chaetoceros tenuissimus carries an ancient integrated fragment of an extant virus.</title>
        <authorList>
            <person name="Hongo Y."/>
            <person name="Kimura K."/>
            <person name="Takaki Y."/>
            <person name="Yoshida Y."/>
            <person name="Baba S."/>
            <person name="Kobayashi G."/>
            <person name="Nagasaki K."/>
            <person name="Hano T."/>
            <person name="Tomaru Y."/>
        </authorList>
    </citation>
    <scope>NUCLEOTIDE SEQUENCE [LARGE SCALE GENOMIC DNA]</scope>
    <source>
        <strain evidence="5 6">NIES-3715</strain>
    </source>
</reference>
<evidence type="ECO:0000256" key="3">
    <source>
        <dbReference type="ARBA" id="ARBA00023002"/>
    </source>
</evidence>
<keyword evidence="3" id="KW-0560">Oxidoreductase</keyword>
<dbReference type="Gene3D" id="3.40.50.720">
    <property type="entry name" value="NAD(P)-binding Rossmann-like Domain"/>
    <property type="match status" value="1"/>
</dbReference>
<dbReference type="PANTHER" id="PTHR43963">
    <property type="entry name" value="CARBONYL REDUCTASE 1-RELATED"/>
    <property type="match status" value="1"/>
</dbReference>
<comment type="caution">
    <text evidence="5">The sequence shown here is derived from an EMBL/GenBank/DDBJ whole genome shotgun (WGS) entry which is preliminary data.</text>
</comment>
<dbReference type="GO" id="GO:0016491">
    <property type="term" value="F:oxidoreductase activity"/>
    <property type="evidence" value="ECO:0007669"/>
    <property type="project" value="UniProtKB-KW"/>
</dbReference>
<dbReference type="EMBL" id="BLLK01000058">
    <property type="protein sequence ID" value="GFH57667.1"/>
    <property type="molecule type" value="Genomic_DNA"/>
</dbReference>
<dbReference type="InterPro" id="IPR002347">
    <property type="entry name" value="SDR_fam"/>
</dbReference>